<dbReference type="Proteomes" id="UP001055811">
    <property type="component" value="Linkage Group LG05"/>
</dbReference>
<name>A0ACB9D233_CICIN</name>
<keyword evidence="2" id="KW-1185">Reference proteome</keyword>
<protein>
    <submittedName>
        <fullName evidence="1">Uncharacterized protein</fullName>
    </submittedName>
</protein>
<reference evidence="1 2" key="2">
    <citation type="journal article" date="2022" name="Mol. Ecol. Resour.">
        <title>The genomes of chicory, endive, great burdock and yacon provide insights into Asteraceae paleo-polyploidization history and plant inulin production.</title>
        <authorList>
            <person name="Fan W."/>
            <person name="Wang S."/>
            <person name="Wang H."/>
            <person name="Wang A."/>
            <person name="Jiang F."/>
            <person name="Liu H."/>
            <person name="Zhao H."/>
            <person name="Xu D."/>
            <person name="Zhang Y."/>
        </authorList>
    </citation>
    <scope>NUCLEOTIDE SEQUENCE [LARGE SCALE GENOMIC DNA]</scope>
    <source>
        <strain evidence="2">cv. Punajuju</strain>
        <tissue evidence="1">Leaves</tissue>
    </source>
</reference>
<dbReference type="EMBL" id="CM042013">
    <property type="protein sequence ID" value="KAI3740463.1"/>
    <property type="molecule type" value="Genomic_DNA"/>
</dbReference>
<proteinExistence type="predicted"/>
<evidence type="ECO:0000313" key="2">
    <source>
        <dbReference type="Proteomes" id="UP001055811"/>
    </source>
</evidence>
<gene>
    <name evidence="1" type="ORF">L2E82_30893</name>
</gene>
<sequence>MEGKIFEPGIPSQTGEEKEMVQSDSDDSFMSSDDDFQLGYSDGDDKDEVEESKVQDTNNEINSNDGDVGKTKEVENLETSKEKQSKAINVQNGAKFEKITETKCCIPKKDEGKSGSDPTGQQEDSCLGQVVIRSAIILSSPIEGSPLKKKVSPIAPIEKSHNEGTEQGGNISWGLMEQDQNFEGISEKLMTLLSRKTPIKEKLTIIEQEKRDCQKANEPNELTEIAAKKGNHYNRVISGEKRITRSQMK</sequence>
<comment type="caution">
    <text evidence="1">The sequence shown here is derived from an EMBL/GenBank/DDBJ whole genome shotgun (WGS) entry which is preliminary data.</text>
</comment>
<accession>A0ACB9D233</accession>
<organism evidence="1 2">
    <name type="scientific">Cichorium intybus</name>
    <name type="common">Chicory</name>
    <dbReference type="NCBI Taxonomy" id="13427"/>
    <lineage>
        <taxon>Eukaryota</taxon>
        <taxon>Viridiplantae</taxon>
        <taxon>Streptophyta</taxon>
        <taxon>Embryophyta</taxon>
        <taxon>Tracheophyta</taxon>
        <taxon>Spermatophyta</taxon>
        <taxon>Magnoliopsida</taxon>
        <taxon>eudicotyledons</taxon>
        <taxon>Gunneridae</taxon>
        <taxon>Pentapetalae</taxon>
        <taxon>asterids</taxon>
        <taxon>campanulids</taxon>
        <taxon>Asterales</taxon>
        <taxon>Asteraceae</taxon>
        <taxon>Cichorioideae</taxon>
        <taxon>Cichorieae</taxon>
        <taxon>Cichoriinae</taxon>
        <taxon>Cichorium</taxon>
    </lineage>
</organism>
<reference evidence="2" key="1">
    <citation type="journal article" date="2022" name="Mol. Ecol. Resour.">
        <title>The genomes of chicory, endive, great burdock and yacon provide insights into Asteraceae palaeo-polyploidization history and plant inulin production.</title>
        <authorList>
            <person name="Fan W."/>
            <person name="Wang S."/>
            <person name="Wang H."/>
            <person name="Wang A."/>
            <person name="Jiang F."/>
            <person name="Liu H."/>
            <person name="Zhao H."/>
            <person name="Xu D."/>
            <person name="Zhang Y."/>
        </authorList>
    </citation>
    <scope>NUCLEOTIDE SEQUENCE [LARGE SCALE GENOMIC DNA]</scope>
    <source>
        <strain evidence="2">cv. Punajuju</strain>
    </source>
</reference>
<evidence type="ECO:0000313" key="1">
    <source>
        <dbReference type="EMBL" id="KAI3740463.1"/>
    </source>
</evidence>